<feature type="chain" id="PRO_5047185627" evidence="1">
    <location>
        <begin position="20"/>
        <end position="192"/>
    </location>
</feature>
<dbReference type="RefSeq" id="WP_379740002.1">
    <property type="nucleotide sequence ID" value="NZ_JBHSGW010000009.1"/>
</dbReference>
<proteinExistence type="predicted"/>
<dbReference type="EMBL" id="JBHSGW010000009">
    <property type="protein sequence ID" value="MFC4739825.1"/>
    <property type="molecule type" value="Genomic_DNA"/>
</dbReference>
<evidence type="ECO:0000313" key="2">
    <source>
        <dbReference type="EMBL" id="MFC4739825.1"/>
    </source>
</evidence>
<feature type="signal peptide" evidence="1">
    <location>
        <begin position="1"/>
        <end position="19"/>
    </location>
</feature>
<gene>
    <name evidence="2" type="ORF">ACFO3U_07450</name>
</gene>
<name>A0ABV9P4L0_9FLAO</name>
<organism evidence="2 3">
    <name type="scientific">Flavobacterium ponti</name>
    <dbReference type="NCBI Taxonomy" id="665133"/>
    <lineage>
        <taxon>Bacteria</taxon>
        <taxon>Pseudomonadati</taxon>
        <taxon>Bacteroidota</taxon>
        <taxon>Flavobacteriia</taxon>
        <taxon>Flavobacteriales</taxon>
        <taxon>Flavobacteriaceae</taxon>
        <taxon>Flavobacterium</taxon>
    </lineage>
</organism>
<dbReference type="Proteomes" id="UP001595885">
    <property type="component" value="Unassembled WGS sequence"/>
</dbReference>
<keyword evidence="3" id="KW-1185">Reference proteome</keyword>
<accession>A0ABV9P4L0</accession>
<reference evidence="3" key="1">
    <citation type="journal article" date="2019" name="Int. J. Syst. Evol. Microbiol.">
        <title>The Global Catalogue of Microorganisms (GCM) 10K type strain sequencing project: providing services to taxonomists for standard genome sequencing and annotation.</title>
        <authorList>
            <consortium name="The Broad Institute Genomics Platform"/>
            <consortium name="The Broad Institute Genome Sequencing Center for Infectious Disease"/>
            <person name="Wu L."/>
            <person name="Ma J."/>
        </authorList>
    </citation>
    <scope>NUCLEOTIDE SEQUENCE [LARGE SCALE GENOMIC DNA]</scope>
    <source>
        <strain evidence="3">CCUG 50349</strain>
    </source>
</reference>
<evidence type="ECO:0000313" key="3">
    <source>
        <dbReference type="Proteomes" id="UP001595885"/>
    </source>
</evidence>
<comment type="caution">
    <text evidence="2">The sequence shown here is derived from an EMBL/GenBank/DDBJ whole genome shotgun (WGS) entry which is preliminary data.</text>
</comment>
<evidence type="ECO:0000256" key="1">
    <source>
        <dbReference type="SAM" id="SignalP"/>
    </source>
</evidence>
<protein>
    <submittedName>
        <fullName evidence="2">Uncharacterized protein</fullName>
    </submittedName>
</protein>
<keyword evidence="1" id="KW-0732">Signal</keyword>
<sequence>MKTIYKILAVLLISLNAYCQVTQIVPLRTLSYDMPNGAYAKDLDNEFPFWIDTWEGVVNNKKYSFTFIKFAQQLRTYPNGNYRYKDLVVGKLKVTDVLTNQIIYDESSFTNYEDFIVNGNVIIGDEFHFGLYDKENHCYNSADFILVKDPNNPNQILYKDFSYDEYYECSTYQNQEDIPMFLPKVDLVLTRQ</sequence>